<name>C5G0K0_ARTOC</name>
<dbReference type="HOGENOM" id="CLU_081362_0_0_1"/>
<dbReference type="eggNOG" id="ENOG502SM92">
    <property type="taxonomic scope" value="Eukaryota"/>
</dbReference>
<feature type="signal peptide" evidence="1">
    <location>
        <begin position="1"/>
        <end position="18"/>
    </location>
</feature>
<keyword evidence="1" id="KW-0732">Signal</keyword>
<proteinExistence type="predicted"/>
<reference evidence="3" key="1">
    <citation type="journal article" date="2012" name="MBio">
        <title>Comparative genome analysis of Trichophyton rubrum and related dermatophytes reveals candidate genes involved in infection.</title>
        <authorList>
            <person name="Martinez D.A."/>
            <person name="Oliver B.G."/>
            <person name="Graeser Y."/>
            <person name="Goldberg J.M."/>
            <person name="Li W."/>
            <person name="Martinez-Rossi N.M."/>
            <person name="Monod M."/>
            <person name="Shelest E."/>
            <person name="Barton R.C."/>
            <person name="Birch E."/>
            <person name="Brakhage A.A."/>
            <person name="Chen Z."/>
            <person name="Gurr S.J."/>
            <person name="Heiman D."/>
            <person name="Heitman J."/>
            <person name="Kosti I."/>
            <person name="Rossi A."/>
            <person name="Saif S."/>
            <person name="Samalova M."/>
            <person name="Saunders C.W."/>
            <person name="Shea T."/>
            <person name="Summerbell R.C."/>
            <person name="Xu J."/>
            <person name="Young S."/>
            <person name="Zeng Q."/>
            <person name="Birren B.W."/>
            <person name="Cuomo C.A."/>
            <person name="White T.C."/>
        </authorList>
    </citation>
    <scope>NUCLEOTIDE SEQUENCE [LARGE SCALE GENOMIC DNA]</scope>
    <source>
        <strain evidence="3">ATCC MYA-4605 / CBS 113480</strain>
    </source>
</reference>
<accession>C5G0K0</accession>
<dbReference type="OrthoDB" id="3467882at2759"/>
<feature type="chain" id="PRO_5002951684" evidence="1">
    <location>
        <begin position="19"/>
        <end position="298"/>
    </location>
</feature>
<dbReference type="AlphaFoldDB" id="C5G0K0"/>
<protein>
    <submittedName>
        <fullName evidence="2">Uncharacterized protein</fullName>
    </submittedName>
</protein>
<evidence type="ECO:0000313" key="3">
    <source>
        <dbReference type="Proteomes" id="UP000002035"/>
    </source>
</evidence>
<organism evidence="2 3">
    <name type="scientific">Arthroderma otae (strain ATCC MYA-4605 / CBS 113480)</name>
    <name type="common">Microsporum canis</name>
    <dbReference type="NCBI Taxonomy" id="554155"/>
    <lineage>
        <taxon>Eukaryota</taxon>
        <taxon>Fungi</taxon>
        <taxon>Dikarya</taxon>
        <taxon>Ascomycota</taxon>
        <taxon>Pezizomycotina</taxon>
        <taxon>Eurotiomycetes</taxon>
        <taxon>Eurotiomycetidae</taxon>
        <taxon>Onygenales</taxon>
        <taxon>Arthrodermataceae</taxon>
        <taxon>Microsporum</taxon>
    </lineage>
</organism>
<evidence type="ECO:0000313" key="2">
    <source>
        <dbReference type="EMBL" id="EEQ35653.1"/>
    </source>
</evidence>
<evidence type="ECO:0000256" key="1">
    <source>
        <dbReference type="SAM" id="SignalP"/>
    </source>
</evidence>
<dbReference type="VEuPathDB" id="FungiDB:MCYG_08472"/>
<keyword evidence="3" id="KW-1185">Reference proteome</keyword>
<sequence>MRPPLLLTLTYLAASVIAGGYQGCLERVLLFYAYQIDELNNPKDRTLGFACKKWDDSAKKCTNNDWKECKGKGGGRCNFNELMASLGRARPNDKLVGPPGSNQATTSPDIDETAKVLNQHYITNVGKVPNYPAYKVLKDSDGNYNRLLEHLGNVVNNAAGHKTAANTFLWEKFDSSLEKVIVARVGDHGKHLITAAKAALGPKMDVVLENLGSNPAKPSEIWETVDWAATEEKAEKDGVADYKKHIDDFKNGFYDPKKKVVNSLRSTKWLWTRSKGFQTPDGRAARRDDDGFACLIVL</sequence>
<dbReference type="Proteomes" id="UP000002035">
    <property type="component" value="Unassembled WGS sequence"/>
</dbReference>
<dbReference type="OMA" id="FYAYQID"/>
<gene>
    <name evidence="2" type="ORF">MCYG_08472</name>
</gene>
<dbReference type="EMBL" id="DS995709">
    <property type="protein sequence ID" value="EEQ35653.1"/>
    <property type="molecule type" value="Genomic_DNA"/>
</dbReference>
<dbReference type="RefSeq" id="XP_002842641.1">
    <property type="nucleotide sequence ID" value="XM_002842595.1"/>
</dbReference>
<dbReference type="GeneID" id="9224115"/>